<dbReference type="CDD" id="cd00063">
    <property type="entry name" value="FN3"/>
    <property type="match status" value="2"/>
</dbReference>
<comment type="caution">
    <text evidence="2">The sequence shown here is derived from an EMBL/GenBank/DDBJ whole genome shotgun (WGS) entry which is preliminary data.</text>
</comment>
<accession>A0A1F8EI95</accession>
<proteinExistence type="predicted"/>
<sequence length="583" mass="63870">MKKYTNIVILVAIVSIGFIFTSPDNFLKRFMFGQIITAAPFPPYGLKATVVNYNQINVSWVDDSVNAMSSRKTKEFRLYRRTAYTGNWELIKTTINATHADLNLSPGGYDYKVNACNDIGCSSDSGIISASFSKDTMAPTRPGNFSLPQKEVTDSKANLYWSASIDDIGIRQYNIYRSAGSGNNPSLIASVSLSQVIYTDTSLSPVTNYYYYVEAVDLAKNKSLATATLNIVTLPLGNTGSYIRVVSPNGGECFTLPGNLHVAWTGTGVNQATAYYGGKKIFSGKDTIFDWYMTASVSPTTIGSIKIIVVDDNGKEGTSDTSDAPFAVSRDCKKESISIASTPEVPTNLKAGLVPNGNDILLTWQDNSKNETEFRIYRRVLNGKWALIAKVGPDVTSYTDPNVPPGNYEYDAHACNNSGCSAYSNQFKITAIATLPVDPVKVYTVAELRDGDLVSVGSSSDPDVYIINSHGYKRLFLNEAIFGFYGHLGGFQNIKKIDSTAKNSYRTSGLFKNCEAGDGKVYGVEISGEDTAILHWVNTSGEQAIADDPDFFKKVFCINNNEFNWYQKGLPYTSVNQIPMYSR</sequence>
<organism evidence="2 3">
    <name type="scientific">Candidatus Yanofskybacteria bacterium RIFCSPHIGHO2_01_FULL_41_53</name>
    <dbReference type="NCBI Taxonomy" id="1802663"/>
    <lineage>
        <taxon>Bacteria</taxon>
        <taxon>Candidatus Yanofskyibacteriota</taxon>
    </lineage>
</organism>
<dbReference type="Proteomes" id="UP000177117">
    <property type="component" value="Unassembled WGS sequence"/>
</dbReference>
<feature type="domain" description="Fibronectin type-III" evidence="1">
    <location>
        <begin position="141"/>
        <end position="236"/>
    </location>
</feature>
<protein>
    <recommendedName>
        <fullName evidence="1">Fibronectin type-III domain-containing protein</fullName>
    </recommendedName>
</protein>
<dbReference type="InterPro" id="IPR013783">
    <property type="entry name" value="Ig-like_fold"/>
</dbReference>
<dbReference type="EMBL" id="MGJD01000019">
    <property type="protein sequence ID" value="OGN00582.1"/>
    <property type="molecule type" value="Genomic_DNA"/>
</dbReference>
<reference evidence="2 3" key="1">
    <citation type="journal article" date="2016" name="Nat. Commun.">
        <title>Thousands of microbial genomes shed light on interconnected biogeochemical processes in an aquifer system.</title>
        <authorList>
            <person name="Anantharaman K."/>
            <person name="Brown C.T."/>
            <person name="Hug L.A."/>
            <person name="Sharon I."/>
            <person name="Castelle C.J."/>
            <person name="Probst A.J."/>
            <person name="Thomas B.C."/>
            <person name="Singh A."/>
            <person name="Wilkins M.J."/>
            <person name="Karaoz U."/>
            <person name="Brodie E.L."/>
            <person name="Williams K.H."/>
            <person name="Hubbard S.S."/>
            <person name="Banfield J.F."/>
        </authorList>
    </citation>
    <scope>NUCLEOTIDE SEQUENCE [LARGE SCALE GENOMIC DNA]</scope>
</reference>
<evidence type="ECO:0000259" key="1">
    <source>
        <dbReference type="PROSITE" id="PS50853"/>
    </source>
</evidence>
<dbReference type="AlphaFoldDB" id="A0A1F8EI95"/>
<dbReference type="SMART" id="SM00060">
    <property type="entry name" value="FN3"/>
    <property type="match status" value="3"/>
</dbReference>
<gene>
    <name evidence="2" type="ORF">A2650_03200</name>
</gene>
<dbReference type="Gene3D" id="2.60.40.10">
    <property type="entry name" value="Immunoglobulins"/>
    <property type="match status" value="3"/>
</dbReference>
<dbReference type="SUPFAM" id="SSF49265">
    <property type="entry name" value="Fibronectin type III"/>
    <property type="match status" value="2"/>
</dbReference>
<feature type="domain" description="Fibronectin type-III" evidence="1">
    <location>
        <begin position="345"/>
        <end position="437"/>
    </location>
</feature>
<feature type="domain" description="Fibronectin type-III" evidence="1">
    <location>
        <begin position="42"/>
        <end position="136"/>
    </location>
</feature>
<name>A0A1F8EI95_9BACT</name>
<evidence type="ECO:0000313" key="2">
    <source>
        <dbReference type="EMBL" id="OGN00582.1"/>
    </source>
</evidence>
<evidence type="ECO:0000313" key="3">
    <source>
        <dbReference type="Proteomes" id="UP000177117"/>
    </source>
</evidence>
<dbReference type="InterPro" id="IPR003961">
    <property type="entry name" value="FN3_dom"/>
</dbReference>
<dbReference type="PROSITE" id="PS50853">
    <property type="entry name" value="FN3"/>
    <property type="match status" value="3"/>
</dbReference>
<dbReference type="InterPro" id="IPR036116">
    <property type="entry name" value="FN3_sf"/>
</dbReference>